<organism evidence="1 2">
    <name type="scientific">Lacimicrobium alkaliphilum</name>
    <dbReference type="NCBI Taxonomy" id="1526571"/>
    <lineage>
        <taxon>Bacteria</taxon>
        <taxon>Pseudomonadati</taxon>
        <taxon>Pseudomonadota</taxon>
        <taxon>Gammaproteobacteria</taxon>
        <taxon>Alteromonadales</taxon>
        <taxon>Alteromonadaceae</taxon>
        <taxon>Lacimicrobium</taxon>
    </lineage>
</organism>
<accession>A0ABQ1RB70</accession>
<gene>
    <name evidence="1" type="ORF">GCM10011357_20010</name>
</gene>
<evidence type="ECO:0000313" key="2">
    <source>
        <dbReference type="Proteomes" id="UP000614272"/>
    </source>
</evidence>
<comment type="caution">
    <text evidence="1">The sequence shown here is derived from an EMBL/GenBank/DDBJ whole genome shotgun (WGS) entry which is preliminary data.</text>
</comment>
<protein>
    <submittedName>
        <fullName evidence="1">Uncharacterized protein</fullName>
    </submittedName>
</protein>
<dbReference type="EMBL" id="BMGJ01000007">
    <property type="protein sequence ID" value="GGD64674.1"/>
    <property type="molecule type" value="Genomic_DNA"/>
</dbReference>
<keyword evidence="2" id="KW-1185">Reference proteome</keyword>
<evidence type="ECO:0000313" key="1">
    <source>
        <dbReference type="EMBL" id="GGD64674.1"/>
    </source>
</evidence>
<proteinExistence type="predicted"/>
<name>A0ABQ1RB70_9ALTE</name>
<sequence>MQVKKYSFGVSDYQHEIKRFSFASPLTQHLSFSAEVVTSRTGLQDCANSFDQTTLGYEVLPRLQVAEQVQLGIGFAQLDGGHIAFITGDRLDMADSQSFIVSTQWLQAIPTASLELRLTRTSYDAHAVYEQQKAFTDNSLLLSYQLHF</sequence>
<reference evidence="2" key="1">
    <citation type="journal article" date="2019" name="Int. J. Syst. Evol. Microbiol.">
        <title>The Global Catalogue of Microorganisms (GCM) 10K type strain sequencing project: providing services to taxonomists for standard genome sequencing and annotation.</title>
        <authorList>
            <consortium name="The Broad Institute Genomics Platform"/>
            <consortium name="The Broad Institute Genome Sequencing Center for Infectious Disease"/>
            <person name="Wu L."/>
            <person name="Ma J."/>
        </authorList>
    </citation>
    <scope>NUCLEOTIDE SEQUENCE [LARGE SCALE GENOMIC DNA]</scope>
    <source>
        <strain evidence="2">CGMCC 1.12923</strain>
    </source>
</reference>
<dbReference type="Proteomes" id="UP000614272">
    <property type="component" value="Unassembled WGS sequence"/>
</dbReference>